<evidence type="ECO:0000256" key="2">
    <source>
        <dbReference type="SAM" id="Phobius"/>
    </source>
</evidence>
<protein>
    <submittedName>
        <fullName evidence="5">Shufflon system plasmid conjugative transfer pilus tip adhesin PilV</fullName>
    </submittedName>
</protein>
<evidence type="ECO:0000313" key="5">
    <source>
        <dbReference type="EMBL" id="ECV6294308.1"/>
    </source>
</evidence>
<evidence type="ECO:0000313" key="4">
    <source>
        <dbReference type="EMBL" id="ECV6113023.1"/>
    </source>
</evidence>
<dbReference type="InterPro" id="IPR007001">
    <property type="entry name" value="Shufflon_N"/>
</dbReference>
<gene>
    <name evidence="5" type="primary">pilV</name>
    <name evidence="4" type="ORF">F2V23_01195</name>
    <name evidence="5" type="ORF">F3E26_01435</name>
</gene>
<name>A0A3U5HP33_SALET</name>
<dbReference type="InterPro" id="IPR012902">
    <property type="entry name" value="N_methyl_site"/>
</dbReference>
<reference evidence="5" key="1">
    <citation type="submission" date="2019-09" db="EMBL/GenBank/DDBJ databases">
        <authorList>
            <person name="Ashton P.M."/>
            <person name="Dallman T."/>
            <person name="Nair S."/>
            <person name="De Pinna E."/>
            <person name="Peters T."/>
            <person name="Grant K."/>
        </authorList>
    </citation>
    <scope>NUCLEOTIDE SEQUENCE</scope>
    <source>
        <strain evidence="4">801510</strain>
        <strain evidence="5">804072</strain>
    </source>
</reference>
<dbReference type="NCBIfam" id="TIGR02532">
    <property type="entry name" value="IV_pilin_GFxxxE"/>
    <property type="match status" value="1"/>
</dbReference>
<keyword evidence="2" id="KW-1133">Transmembrane helix</keyword>
<dbReference type="AlphaFoldDB" id="A0A3U5HP33"/>
<dbReference type="EMBL" id="AAKTSM010000001">
    <property type="protein sequence ID" value="ECV6294308.1"/>
    <property type="molecule type" value="Genomic_DNA"/>
</dbReference>
<dbReference type="GO" id="GO:0016020">
    <property type="term" value="C:membrane"/>
    <property type="evidence" value="ECO:0007669"/>
    <property type="project" value="UniProtKB-SubCell"/>
</dbReference>
<feature type="transmembrane region" description="Helical" evidence="2">
    <location>
        <begin position="7"/>
        <end position="25"/>
    </location>
</feature>
<proteinExistence type="predicted"/>
<dbReference type="Pfam" id="PF04917">
    <property type="entry name" value="Shufflon_N"/>
    <property type="match status" value="1"/>
</dbReference>
<accession>A0A3U5HP33</accession>
<organism evidence="5">
    <name type="scientific">Salmonella enterica I</name>
    <dbReference type="NCBI Taxonomy" id="59201"/>
    <lineage>
        <taxon>Bacteria</taxon>
        <taxon>Pseudomonadati</taxon>
        <taxon>Pseudomonadota</taxon>
        <taxon>Gammaproteobacteria</taxon>
        <taxon>Enterobacterales</taxon>
        <taxon>Enterobacteriaceae</taxon>
        <taxon>Salmonella</taxon>
    </lineage>
</organism>
<evidence type="ECO:0000256" key="1">
    <source>
        <dbReference type="ARBA" id="ARBA00004167"/>
    </source>
</evidence>
<keyword evidence="2" id="KW-0812">Transmembrane</keyword>
<feature type="domain" description="Bacterial shufflon protein N-terminal" evidence="3">
    <location>
        <begin position="82"/>
        <end position="405"/>
    </location>
</feature>
<comment type="subcellular location">
    <subcellularLocation>
        <location evidence="1">Membrane</location>
        <topology evidence="1">Single-pass membrane protein</topology>
    </subcellularLocation>
</comment>
<dbReference type="RefSeq" id="WP_021294097.1">
    <property type="nucleotide sequence ID" value="NZ_JABFEK010000001.1"/>
</dbReference>
<sequence length="495" mass="51821">MIKKKGFTLLEVSIVLGIGTLIAFMKFQDMRNNQEAVLADNVGTQIKQLGEAVNRYISIRYDKISTLSSSHNQSSDPGPRTCTAAGCEITYQTLINEGLLPVGYTGTNAQKSTYKILLKRSGTAPDYVINGLITTSSPWKEGGRIRYDLLGKAVQAAGVDGGMSRTTKIASGYGGQWSENSGNYSNITDGGLLAYRVGYNSSMYSVYLRRDGTLPMTGDLNLGGKSIKNIQDITASGTTTTGTLNTTGKASVASDLAVGGTSTLNGQVNINNNLKVKSDTYLNTLSTTGLAKFGSRIATNGLNPNDLPSGWAGGVRTYDLYASGTVGAGTGKTVNAYMNSAGNIFASGNITAGTIKSNGTIESAGRIKVGEYLHLNGQATLNAKCTPNGLVGRDSEGKVLSCASGKWKNVSAGAGLYSVTFQYNPAAGSYGYNPATCITKNPDTNACSCPSGANAVELMPSFTTYSYESGGGSPGHGAGPTTHTVNKYYMLYQCR</sequence>
<dbReference type="EMBL" id="AAKTRA010000001">
    <property type="protein sequence ID" value="ECV6113023.1"/>
    <property type="molecule type" value="Genomic_DNA"/>
</dbReference>
<keyword evidence="2" id="KW-0472">Membrane</keyword>
<evidence type="ECO:0000259" key="3">
    <source>
        <dbReference type="Pfam" id="PF04917"/>
    </source>
</evidence>
<comment type="caution">
    <text evidence="5">The sequence shown here is derived from an EMBL/GenBank/DDBJ whole genome shotgun (WGS) entry which is preliminary data.</text>
</comment>